<dbReference type="Pfam" id="PF00877">
    <property type="entry name" value="NLPC_P60"/>
    <property type="match status" value="1"/>
</dbReference>
<dbReference type="PANTHER" id="PTHR47053">
    <property type="entry name" value="MUREIN DD-ENDOPEPTIDASE MEPH-RELATED"/>
    <property type="match status" value="1"/>
</dbReference>
<dbReference type="SUPFAM" id="SSF54001">
    <property type="entry name" value="Cysteine proteinases"/>
    <property type="match status" value="1"/>
</dbReference>
<dbReference type="InterPro" id="IPR038765">
    <property type="entry name" value="Papain-like_cys_pep_sf"/>
</dbReference>
<evidence type="ECO:0000256" key="4">
    <source>
        <dbReference type="ARBA" id="ARBA00022807"/>
    </source>
</evidence>
<dbReference type="InterPro" id="IPR000064">
    <property type="entry name" value="NLP_P60_dom"/>
</dbReference>
<keyword evidence="3" id="KW-0378">Hydrolase</keyword>
<accession>A0ABX5PZC4</accession>
<keyword evidence="4" id="KW-0788">Thiol protease</keyword>
<sequence>MKLLERLLFSYKYGRDFLKFRFRESEIILPHKTLLNSSKKIILLTLFSSITLSITSCGSSKPRVITTKKEAARMEGRTMKNPATRNDSRAKLRKPDEQETEDNDVKPYARSTDFIDEVVENAMDYKGVKYRYGGTTRKGMDCSGLIGVAFEEAGKTVPRTSRALYAQAEDISLDEVRKGDFLFFATGKNKRQVNHVALITRVTPAEIEFIHSTTSRGVITSTLNEAYWLNAFLRAGRID</sequence>
<organism evidence="7 8">
    <name type="scientific">Nonlabens dokdonensis</name>
    <dbReference type="NCBI Taxonomy" id="328515"/>
    <lineage>
        <taxon>Bacteria</taxon>
        <taxon>Pseudomonadati</taxon>
        <taxon>Bacteroidota</taxon>
        <taxon>Flavobacteriia</taxon>
        <taxon>Flavobacteriales</taxon>
        <taxon>Flavobacteriaceae</taxon>
        <taxon>Nonlabens</taxon>
    </lineage>
</organism>
<feature type="domain" description="NlpC/P60" evidence="6">
    <location>
        <begin position="112"/>
        <end position="239"/>
    </location>
</feature>
<dbReference type="PANTHER" id="PTHR47053:SF1">
    <property type="entry name" value="MUREIN DD-ENDOPEPTIDASE MEPH-RELATED"/>
    <property type="match status" value="1"/>
</dbReference>
<keyword evidence="2" id="KW-0645">Protease</keyword>
<dbReference type="Gene3D" id="3.90.1720.10">
    <property type="entry name" value="endopeptidase domain like (from Nostoc punctiforme)"/>
    <property type="match status" value="1"/>
</dbReference>
<evidence type="ECO:0000259" key="6">
    <source>
        <dbReference type="PROSITE" id="PS51935"/>
    </source>
</evidence>
<keyword evidence="8" id="KW-1185">Reference proteome</keyword>
<evidence type="ECO:0000313" key="7">
    <source>
        <dbReference type="EMBL" id="PZX41120.1"/>
    </source>
</evidence>
<evidence type="ECO:0000313" key="8">
    <source>
        <dbReference type="Proteomes" id="UP000248584"/>
    </source>
</evidence>
<comment type="similarity">
    <text evidence="1">Belongs to the peptidase C40 family.</text>
</comment>
<feature type="compositionally biased region" description="Basic and acidic residues" evidence="5">
    <location>
        <begin position="86"/>
        <end position="105"/>
    </location>
</feature>
<reference evidence="7 8" key="1">
    <citation type="submission" date="2018-06" db="EMBL/GenBank/DDBJ databases">
        <title>Genomic Encyclopedia of Archaeal and Bacterial Type Strains, Phase II (KMG-II): from individual species to whole genera.</title>
        <authorList>
            <person name="Goeker M."/>
        </authorList>
    </citation>
    <scope>NUCLEOTIDE SEQUENCE [LARGE SCALE GENOMIC DNA]</scope>
    <source>
        <strain evidence="7 8">DSM 17205</strain>
    </source>
</reference>
<evidence type="ECO:0000256" key="3">
    <source>
        <dbReference type="ARBA" id="ARBA00022801"/>
    </source>
</evidence>
<evidence type="ECO:0000256" key="5">
    <source>
        <dbReference type="SAM" id="MobiDB-lite"/>
    </source>
</evidence>
<feature type="region of interest" description="Disordered" evidence="5">
    <location>
        <begin position="71"/>
        <end position="105"/>
    </location>
</feature>
<protein>
    <submittedName>
        <fullName evidence="7">NlpC/P60 family protein</fullName>
    </submittedName>
</protein>
<name>A0ABX5PZC4_9FLAO</name>
<comment type="caution">
    <text evidence="7">The sequence shown here is derived from an EMBL/GenBank/DDBJ whole genome shotgun (WGS) entry which is preliminary data.</text>
</comment>
<evidence type="ECO:0000256" key="1">
    <source>
        <dbReference type="ARBA" id="ARBA00007074"/>
    </source>
</evidence>
<dbReference type="RefSeq" id="WP_015362659.1">
    <property type="nucleotide sequence ID" value="NZ_QKZR01000002.1"/>
</dbReference>
<evidence type="ECO:0000256" key="2">
    <source>
        <dbReference type="ARBA" id="ARBA00022670"/>
    </source>
</evidence>
<dbReference type="EMBL" id="QKZR01000002">
    <property type="protein sequence ID" value="PZX41120.1"/>
    <property type="molecule type" value="Genomic_DNA"/>
</dbReference>
<dbReference type="Proteomes" id="UP000248584">
    <property type="component" value="Unassembled WGS sequence"/>
</dbReference>
<dbReference type="PROSITE" id="PS51935">
    <property type="entry name" value="NLPC_P60"/>
    <property type="match status" value="1"/>
</dbReference>
<gene>
    <name evidence="7" type="ORF">LX97_01902</name>
</gene>
<dbReference type="InterPro" id="IPR051202">
    <property type="entry name" value="Peptidase_C40"/>
</dbReference>
<proteinExistence type="inferred from homology"/>